<keyword evidence="2" id="KW-1185">Reference proteome</keyword>
<gene>
    <name evidence="1" type="ORF">APHIGO_LOCUS7077</name>
</gene>
<reference evidence="1" key="2">
    <citation type="submission" date="2022-10" db="EMBL/GenBank/DDBJ databases">
        <authorList>
            <consortium name="ENA_rothamsted_submissions"/>
            <consortium name="culmorum"/>
            <person name="King R."/>
        </authorList>
    </citation>
    <scope>NUCLEOTIDE SEQUENCE</scope>
</reference>
<dbReference type="Proteomes" id="UP001154329">
    <property type="component" value="Chromosome 2"/>
</dbReference>
<proteinExistence type="predicted"/>
<organism evidence="1 2">
    <name type="scientific">Aphis gossypii</name>
    <name type="common">Cotton aphid</name>
    <dbReference type="NCBI Taxonomy" id="80765"/>
    <lineage>
        <taxon>Eukaryota</taxon>
        <taxon>Metazoa</taxon>
        <taxon>Ecdysozoa</taxon>
        <taxon>Arthropoda</taxon>
        <taxon>Hexapoda</taxon>
        <taxon>Insecta</taxon>
        <taxon>Pterygota</taxon>
        <taxon>Neoptera</taxon>
        <taxon>Paraneoptera</taxon>
        <taxon>Hemiptera</taxon>
        <taxon>Sternorrhyncha</taxon>
        <taxon>Aphidomorpha</taxon>
        <taxon>Aphidoidea</taxon>
        <taxon>Aphididae</taxon>
        <taxon>Aphidini</taxon>
        <taxon>Aphis</taxon>
        <taxon>Aphis</taxon>
    </lineage>
</organism>
<dbReference type="AlphaFoldDB" id="A0A9P0J2E1"/>
<name>A0A9P0J2E1_APHGO</name>
<dbReference type="EMBL" id="OU899035">
    <property type="protein sequence ID" value="CAH1726137.1"/>
    <property type="molecule type" value="Genomic_DNA"/>
</dbReference>
<evidence type="ECO:0000313" key="1">
    <source>
        <dbReference type="EMBL" id="CAH1726137.1"/>
    </source>
</evidence>
<accession>A0A9P0J2E1</accession>
<protein>
    <submittedName>
        <fullName evidence="1">Uncharacterized protein</fullName>
    </submittedName>
</protein>
<sequence length="168" mass="18830">MLCSRLFVPRLDYLPSANRHRLNNTAVPSIVVRWHVVPDGELAVHAGIDNVHVHDGGAEIVEVQLDDNRVEVHEVQVEDNNVEVVEIYDISMDDNTVHVVEAQMDDNIVDVVEVQMDDVRQDGQDIEEVEVVDVLLADAQAELELANLFNDVLLPDVDEELECTGCRT</sequence>
<evidence type="ECO:0000313" key="2">
    <source>
        <dbReference type="Proteomes" id="UP001154329"/>
    </source>
</evidence>
<reference evidence="1" key="1">
    <citation type="submission" date="2022-02" db="EMBL/GenBank/DDBJ databases">
        <authorList>
            <person name="King R."/>
        </authorList>
    </citation>
    <scope>NUCLEOTIDE SEQUENCE</scope>
</reference>